<organism evidence="7 8">
    <name type="scientific">Yokenella regensburgei</name>
    <dbReference type="NCBI Taxonomy" id="158877"/>
    <lineage>
        <taxon>Bacteria</taxon>
        <taxon>Pseudomonadati</taxon>
        <taxon>Pseudomonadota</taxon>
        <taxon>Gammaproteobacteria</taxon>
        <taxon>Enterobacterales</taxon>
        <taxon>Enterobacteriaceae</taxon>
        <taxon>Yokenella</taxon>
    </lineage>
</organism>
<dbReference type="NCBIfam" id="NF010068">
    <property type="entry name" value="PRK13548.1"/>
    <property type="match status" value="1"/>
</dbReference>
<reference evidence="7 8" key="1">
    <citation type="submission" date="2018-06" db="EMBL/GenBank/DDBJ databases">
        <authorList>
            <consortium name="Pathogen Informatics"/>
            <person name="Doyle S."/>
        </authorList>
    </citation>
    <scope>NUCLEOTIDE SEQUENCE [LARGE SCALE GENOMIC DNA]</scope>
    <source>
        <strain evidence="7 8">NCTC11967</strain>
    </source>
</reference>
<keyword evidence="3 7" id="KW-0067">ATP-binding</keyword>
<comment type="caution">
    <text evidence="7">The sequence shown here is derived from an EMBL/GenBank/DDBJ whole genome shotgun (WGS) entry which is preliminary data.</text>
</comment>
<dbReference type="InterPro" id="IPR003439">
    <property type="entry name" value="ABC_transporter-like_ATP-bd"/>
</dbReference>
<dbReference type="SUPFAM" id="SSF52540">
    <property type="entry name" value="P-loop containing nucleoside triphosphate hydrolases"/>
    <property type="match status" value="1"/>
</dbReference>
<evidence type="ECO:0000313" key="7">
    <source>
        <dbReference type="EMBL" id="SQA65649.1"/>
    </source>
</evidence>
<dbReference type="AlphaFoldDB" id="A0AB38G1V1"/>
<dbReference type="InterPro" id="IPR017871">
    <property type="entry name" value="ABC_transporter-like_CS"/>
</dbReference>
<dbReference type="Gene3D" id="3.40.50.300">
    <property type="entry name" value="P-loop containing nucleotide triphosphate hydrolases"/>
    <property type="match status" value="1"/>
</dbReference>
<evidence type="ECO:0000256" key="5">
    <source>
        <dbReference type="ARBA" id="ARBA00037066"/>
    </source>
</evidence>
<keyword evidence="7" id="KW-0378">Hydrolase</keyword>
<dbReference type="PROSITE" id="PS00211">
    <property type="entry name" value="ABC_TRANSPORTER_1"/>
    <property type="match status" value="1"/>
</dbReference>
<dbReference type="PANTHER" id="PTHR42794">
    <property type="entry name" value="HEMIN IMPORT ATP-BINDING PROTEIN HMUV"/>
    <property type="match status" value="1"/>
</dbReference>
<dbReference type="InterPro" id="IPR003593">
    <property type="entry name" value="AAA+_ATPase"/>
</dbReference>
<comment type="function">
    <text evidence="5">Part of the ABC transporter complex HmuTUV involved in hemin import. Responsible for energy coupling to the transport system.</text>
</comment>
<keyword evidence="1" id="KW-0813">Transport</keyword>
<evidence type="ECO:0000256" key="4">
    <source>
        <dbReference type="ARBA" id="ARBA00022967"/>
    </source>
</evidence>
<dbReference type="Proteomes" id="UP000251313">
    <property type="component" value="Unassembled WGS sequence"/>
</dbReference>
<dbReference type="EC" id="3.6.3.-" evidence="7"/>
<keyword evidence="4" id="KW-1278">Translocase</keyword>
<sequence>MDSRLIATHLCYRAGQRQLIDDVSLVLSPGEVVALIGPNGAGKSTLLRLLTGYLTPHGGECRLNDIPLAAWPAQALSERRAMMRQQSRLGFDWPVEEVIAMGRAPWHDANNPSIVQEIMALTGCLPLAKRQYNALSGGEQQRVQLARALAQLWQNGAPEGFLFLDEPTSALDLYHQQHLLRLLKSLARQHALHVCVVLHDLNLAALWADRLVLLHQGEVVAQGAAGEVLHPAELHRWYGADVTVGTHPGTATPQVFLTP</sequence>
<dbReference type="Pfam" id="PF00005">
    <property type="entry name" value="ABC_tran"/>
    <property type="match status" value="1"/>
</dbReference>
<evidence type="ECO:0000256" key="1">
    <source>
        <dbReference type="ARBA" id="ARBA00022448"/>
    </source>
</evidence>
<accession>A0AB38G1V1</accession>
<gene>
    <name evidence="7" type="primary">hmuV</name>
    <name evidence="7" type="ORF">NCTC11967_04691</name>
</gene>
<dbReference type="EMBL" id="UAVL01000022">
    <property type="protein sequence ID" value="SQA65649.1"/>
    <property type="molecule type" value="Genomic_DNA"/>
</dbReference>
<evidence type="ECO:0000256" key="2">
    <source>
        <dbReference type="ARBA" id="ARBA00022741"/>
    </source>
</evidence>
<feature type="domain" description="ABC transporter" evidence="6">
    <location>
        <begin position="5"/>
        <end position="241"/>
    </location>
</feature>
<dbReference type="SMART" id="SM00382">
    <property type="entry name" value="AAA"/>
    <property type="match status" value="1"/>
</dbReference>
<proteinExistence type="predicted"/>
<evidence type="ECO:0000259" key="6">
    <source>
        <dbReference type="PROSITE" id="PS50893"/>
    </source>
</evidence>
<dbReference type="PROSITE" id="PS50893">
    <property type="entry name" value="ABC_TRANSPORTER_2"/>
    <property type="match status" value="1"/>
</dbReference>
<evidence type="ECO:0000313" key="8">
    <source>
        <dbReference type="Proteomes" id="UP000251313"/>
    </source>
</evidence>
<dbReference type="PANTHER" id="PTHR42794:SF1">
    <property type="entry name" value="HEMIN IMPORT ATP-BINDING PROTEIN HMUV"/>
    <property type="match status" value="1"/>
</dbReference>
<evidence type="ECO:0000256" key="3">
    <source>
        <dbReference type="ARBA" id="ARBA00022840"/>
    </source>
</evidence>
<dbReference type="RefSeq" id="WP_038257087.1">
    <property type="nucleotide sequence ID" value="NZ_CP050811.1"/>
</dbReference>
<protein>
    <submittedName>
        <fullName evidence="7">Hemin import ATP-binding protein HmuV</fullName>
        <ecNumber evidence="7">3.6.3.-</ecNumber>
    </submittedName>
</protein>
<dbReference type="InterPro" id="IPR027417">
    <property type="entry name" value="P-loop_NTPase"/>
</dbReference>
<keyword evidence="2" id="KW-0547">Nucleotide-binding</keyword>
<name>A0AB38G1V1_9ENTR</name>
<dbReference type="GO" id="GO:0016887">
    <property type="term" value="F:ATP hydrolysis activity"/>
    <property type="evidence" value="ECO:0007669"/>
    <property type="project" value="InterPro"/>
</dbReference>
<dbReference type="GO" id="GO:0005524">
    <property type="term" value="F:ATP binding"/>
    <property type="evidence" value="ECO:0007669"/>
    <property type="project" value="UniProtKB-KW"/>
</dbReference>
<dbReference type="CDD" id="cd03214">
    <property type="entry name" value="ABC_Iron-Siderophores_B12_Hemin"/>
    <property type="match status" value="1"/>
</dbReference>